<accession>A0A097AT21</accession>
<protein>
    <submittedName>
        <fullName evidence="1">Uncharacterized protein</fullName>
    </submittedName>
</protein>
<dbReference type="AlphaFoldDB" id="A0A097AT21"/>
<reference evidence="2" key="1">
    <citation type="journal article" date="2015" name="Genome Announc.">
        <title>Whole-Genome Sequences of 80 Environmental and Clinical Isolates of Burkholderia pseudomallei.</title>
        <authorList>
            <person name="Johnson S.L."/>
            <person name="Baker A.L."/>
            <person name="Chain P.S."/>
            <person name="Currie B.J."/>
            <person name="Daligault H.E."/>
            <person name="Davenport K.W."/>
            <person name="Davis C.B."/>
            <person name="Inglis T.J."/>
            <person name="Kaestli M."/>
            <person name="Koren S."/>
            <person name="Mayo M."/>
            <person name="Merritt A.J."/>
            <person name="Price E.P."/>
            <person name="Sarovich D.S."/>
            <person name="Warner J."/>
            <person name="Rosovitz M.J."/>
        </authorList>
    </citation>
    <scope>NUCLEOTIDE SEQUENCE [LARGE SCALE GENOMIC DNA]</scope>
    <source>
        <strain evidence="2">DSM 2030</strain>
    </source>
</reference>
<gene>
    <name evidence="1" type="ORF">TKV_c18350</name>
</gene>
<proteinExistence type="predicted"/>
<sequence length="37" mass="4313">MDFVIIAGFMVLYYIVKGIIKWCCNLMETNTYEAGVY</sequence>
<organism evidence="1 2">
    <name type="scientific">Thermoanaerobacter kivui</name>
    <name type="common">Acetogenium kivui</name>
    <dbReference type="NCBI Taxonomy" id="2325"/>
    <lineage>
        <taxon>Bacteria</taxon>
        <taxon>Bacillati</taxon>
        <taxon>Bacillota</taxon>
        <taxon>Clostridia</taxon>
        <taxon>Thermoanaerobacterales</taxon>
        <taxon>Thermoanaerobacteraceae</taxon>
        <taxon>Thermoanaerobacter</taxon>
    </lineage>
</organism>
<evidence type="ECO:0000313" key="2">
    <source>
        <dbReference type="Proteomes" id="UP000029669"/>
    </source>
</evidence>
<dbReference type="HOGENOM" id="CLU_3349775_0_0_9"/>
<dbReference type="STRING" id="2325.TKV_c18350"/>
<dbReference type="Proteomes" id="UP000029669">
    <property type="component" value="Chromosome"/>
</dbReference>
<dbReference type="KEGG" id="tki:TKV_c18350"/>
<evidence type="ECO:0000313" key="1">
    <source>
        <dbReference type="EMBL" id="AIS52985.1"/>
    </source>
</evidence>
<name>A0A097AT21_THEKI</name>
<keyword evidence="2" id="KW-1185">Reference proteome</keyword>
<dbReference type="EMBL" id="CP009170">
    <property type="protein sequence ID" value="AIS52985.1"/>
    <property type="molecule type" value="Genomic_DNA"/>
</dbReference>